<feature type="region of interest" description="Disordered" evidence="2">
    <location>
        <begin position="289"/>
        <end position="319"/>
    </location>
</feature>
<dbReference type="Pfam" id="PF11740">
    <property type="entry name" value="KfrA_N"/>
    <property type="match status" value="1"/>
</dbReference>
<keyword evidence="1" id="KW-0175">Coiled coil</keyword>
<protein>
    <recommendedName>
        <fullName evidence="3">KfrA N-terminal DNA-binding domain-containing protein</fullName>
    </recommendedName>
</protein>
<dbReference type="RefSeq" id="WP_116328228.1">
    <property type="nucleotide sequence ID" value="NZ_OFSW01000032.1"/>
</dbReference>
<evidence type="ECO:0000313" key="4">
    <source>
        <dbReference type="EMBL" id="SPC25522.1"/>
    </source>
</evidence>
<evidence type="ECO:0000313" key="5">
    <source>
        <dbReference type="Proteomes" id="UP000257139"/>
    </source>
</evidence>
<feature type="domain" description="KfrA N-terminal DNA-binding" evidence="3">
    <location>
        <begin position="7"/>
        <end position="133"/>
    </location>
</feature>
<feature type="compositionally biased region" description="Low complexity" evidence="2">
    <location>
        <begin position="289"/>
        <end position="306"/>
    </location>
</feature>
<dbReference type="AlphaFoldDB" id="A0A7Z7JFA7"/>
<dbReference type="Proteomes" id="UP000257139">
    <property type="component" value="Unassembled WGS sequence"/>
</dbReference>
<evidence type="ECO:0000256" key="1">
    <source>
        <dbReference type="SAM" id="Coils"/>
    </source>
</evidence>
<gene>
    <name evidence="4" type="ORF">CBM2594_U10023</name>
</gene>
<dbReference type="EMBL" id="OGUU01000045">
    <property type="protein sequence ID" value="SPC25522.1"/>
    <property type="molecule type" value="Genomic_DNA"/>
</dbReference>
<accession>A0A7Z7JFA7</accession>
<feature type="coiled-coil region" evidence="1">
    <location>
        <begin position="215"/>
        <end position="256"/>
    </location>
</feature>
<evidence type="ECO:0000256" key="2">
    <source>
        <dbReference type="SAM" id="MobiDB-lite"/>
    </source>
</evidence>
<organism evidence="4 5">
    <name type="scientific">Cupriavidus taiwanensis</name>
    <dbReference type="NCBI Taxonomy" id="164546"/>
    <lineage>
        <taxon>Bacteria</taxon>
        <taxon>Pseudomonadati</taxon>
        <taxon>Pseudomonadota</taxon>
        <taxon>Betaproteobacteria</taxon>
        <taxon>Burkholderiales</taxon>
        <taxon>Burkholderiaceae</taxon>
        <taxon>Cupriavidus</taxon>
    </lineage>
</organism>
<dbReference type="InterPro" id="IPR021104">
    <property type="entry name" value="KfrA_DNA-bd_N"/>
</dbReference>
<evidence type="ECO:0000259" key="3">
    <source>
        <dbReference type="Pfam" id="PF11740"/>
    </source>
</evidence>
<dbReference type="Gene3D" id="1.10.287.1490">
    <property type="match status" value="1"/>
</dbReference>
<sequence>MPRLATTPEQIRATVLAMLTEAGDAAPPTAARFRRAVSVRKLRARLGGGDPATLSRTLNAIEAEVVRAGLTELAIPELPPEIAEQMRALWQAAVAVQLDDVVRLKREAQAAAEVAEAARVEAELRVELLRQELTEVRGQLAARDTALAEARAGLAAERTRAEQLAARSGELEAALGAAQDRVAAGERAQAEAIATAQARYEALSKQLLQETAHQRDALQTERGQFTSQLKFAERRLASLEDVRGRLEADLASERAARQTAAGEASALKAVTASQRAQLDELLHATLAAAAPAAKAARPGSATSAAKSAPRATAKRRGQS</sequence>
<name>A0A7Z7JFA7_9BURK</name>
<reference evidence="4 5" key="1">
    <citation type="submission" date="2018-01" db="EMBL/GenBank/DDBJ databases">
        <authorList>
            <person name="Clerissi C."/>
        </authorList>
    </citation>
    <scope>NUCLEOTIDE SEQUENCE [LARGE SCALE GENOMIC DNA]</scope>
    <source>
        <strain evidence="4">Cupriavidus taiwanensis STM 6021</strain>
    </source>
</reference>
<feature type="coiled-coil region" evidence="1">
    <location>
        <begin position="101"/>
        <end position="139"/>
    </location>
</feature>
<comment type="caution">
    <text evidence="4">The sequence shown here is derived from an EMBL/GenBank/DDBJ whole genome shotgun (WGS) entry which is preliminary data.</text>
</comment>
<proteinExistence type="predicted"/>